<evidence type="ECO:0008006" key="4">
    <source>
        <dbReference type="Google" id="ProtNLM"/>
    </source>
</evidence>
<dbReference type="EMBL" id="KE356561">
    <property type="protein sequence ID" value="ERG93745.1"/>
    <property type="molecule type" value="Genomic_DNA"/>
</dbReference>
<evidence type="ECO:0000313" key="2">
    <source>
        <dbReference type="EMBL" id="ERG93745.1"/>
    </source>
</evidence>
<dbReference type="PANTHER" id="PTHR37953:SF1">
    <property type="entry name" value="UPF0127 PROTEIN MJ1496"/>
    <property type="match status" value="1"/>
</dbReference>
<dbReference type="Pfam" id="PF02643">
    <property type="entry name" value="DUF192"/>
    <property type="match status" value="1"/>
</dbReference>
<dbReference type="PANTHER" id="PTHR37953">
    <property type="entry name" value="UPF0127 PROTEIN MJ1496"/>
    <property type="match status" value="1"/>
</dbReference>
<reference evidence="2 3" key="1">
    <citation type="journal article" date="2013" name="PLoS ONE">
        <title>Assembly-driven community genomics of a hypersaline microbial ecosystem.</title>
        <authorList>
            <person name="Podell S."/>
            <person name="Ugalde J.A."/>
            <person name="Narasingarao P."/>
            <person name="Banfield J.F."/>
            <person name="Heidelberg K.B."/>
            <person name="Allen E.E."/>
        </authorList>
    </citation>
    <scope>NUCLEOTIDE SEQUENCE [LARGE SCALE GENOMIC DNA]</scope>
    <source>
        <strain evidence="3">J07HQW2</strain>
    </source>
</reference>
<gene>
    <name evidence="2" type="ORF">J07HQW2_00179</name>
</gene>
<dbReference type="AlphaFoldDB" id="U1NA92"/>
<feature type="compositionally biased region" description="Polar residues" evidence="1">
    <location>
        <begin position="45"/>
        <end position="57"/>
    </location>
</feature>
<dbReference type="InterPro" id="IPR003795">
    <property type="entry name" value="DUF192"/>
</dbReference>
<dbReference type="InterPro" id="IPR006311">
    <property type="entry name" value="TAT_signal"/>
</dbReference>
<dbReference type="Proteomes" id="UP000030710">
    <property type="component" value="Unassembled WGS sequence"/>
</dbReference>
<dbReference type="PROSITE" id="PS51257">
    <property type="entry name" value="PROKAR_LIPOPROTEIN"/>
    <property type="match status" value="1"/>
</dbReference>
<dbReference type="HOGENOM" id="CLU_097039_1_0_2"/>
<feature type="region of interest" description="Disordered" evidence="1">
    <location>
        <begin position="33"/>
        <end position="69"/>
    </location>
</feature>
<dbReference type="eggNOG" id="arCOG03116">
    <property type="taxonomic scope" value="Archaea"/>
</dbReference>
<evidence type="ECO:0000313" key="3">
    <source>
        <dbReference type="Proteomes" id="UP000030710"/>
    </source>
</evidence>
<dbReference type="Gene3D" id="2.60.120.1140">
    <property type="entry name" value="Protein of unknown function DUF192"/>
    <property type="match status" value="1"/>
</dbReference>
<accession>U1NA92</accession>
<protein>
    <recommendedName>
        <fullName evidence="4">DUF192 domain-containing protein</fullName>
    </recommendedName>
</protein>
<dbReference type="InterPro" id="IPR038695">
    <property type="entry name" value="Saro_0823-like_sf"/>
</dbReference>
<sequence>MTFRSSRRQWLRYVSITVASAGLAGCVGDSIEQSDTTAEAPPPTVSKTQPETGQSGTIAEDSDTTQVHSDYETTEIKIESSGGRLRGTITAAIADTSDLRYLGLSETESLPEDRGMLFVFNSDNSRTFVMREMDFGIDIMYVDSEGMITSIHHADAPGPDEDGSNKRFSGEGQYVLEVNKNWTTEHDIEEGNVLLSEKIAEPTTQL</sequence>
<dbReference type="RefSeq" id="WP_021053239.1">
    <property type="nucleotide sequence ID" value="NZ_KE356561.1"/>
</dbReference>
<dbReference type="PROSITE" id="PS51318">
    <property type="entry name" value="TAT"/>
    <property type="match status" value="1"/>
</dbReference>
<proteinExistence type="predicted"/>
<organism evidence="2 3">
    <name type="scientific">Haloquadratum walsbyi J07HQW2</name>
    <dbReference type="NCBI Taxonomy" id="1238425"/>
    <lineage>
        <taxon>Archaea</taxon>
        <taxon>Methanobacteriati</taxon>
        <taxon>Methanobacteriota</taxon>
        <taxon>Stenosarchaea group</taxon>
        <taxon>Halobacteria</taxon>
        <taxon>Halobacteriales</taxon>
        <taxon>Haloferacaceae</taxon>
        <taxon>Haloquadratum</taxon>
    </lineage>
</organism>
<name>U1NA92_9EURY</name>
<evidence type="ECO:0000256" key="1">
    <source>
        <dbReference type="SAM" id="MobiDB-lite"/>
    </source>
</evidence>